<organism evidence="8 9">
    <name type="scientific">Leptotrombidium deliense</name>
    <dbReference type="NCBI Taxonomy" id="299467"/>
    <lineage>
        <taxon>Eukaryota</taxon>
        <taxon>Metazoa</taxon>
        <taxon>Ecdysozoa</taxon>
        <taxon>Arthropoda</taxon>
        <taxon>Chelicerata</taxon>
        <taxon>Arachnida</taxon>
        <taxon>Acari</taxon>
        <taxon>Acariformes</taxon>
        <taxon>Trombidiformes</taxon>
        <taxon>Prostigmata</taxon>
        <taxon>Anystina</taxon>
        <taxon>Parasitengona</taxon>
        <taxon>Trombiculoidea</taxon>
        <taxon>Trombiculidae</taxon>
        <taxon>Leptotrombidium</taxon>
    </lineage>
</organism>
<evidence type="ECO:0000256" key="6">
    <source>
        <dbReference type="ARBA" id="ARBA00035188"/>
    </source>
</evidence>
<dbReference type="SMART" id="SM00916">
    <property type="entry name" value="L51_S25_CI-B8"/>
    <property type="match status" value="1"/>
</dbReference>
<comment type="caution">
    <text evidence="8">The sequence shown here is derived from an EMBL/GenBank/DDBJ whole genome shotgun (WGS) entry which is preliminary data.</text>
</comment>
<evidence type="ECO:0000259" key="7">
    <source>
        <dbReference type="SMART" id="SM00916"/>
    </source>
</evidence>
<dbReference type="InterPro" id="IPR007741">
    <property type="entry name" value="Ribosomal_mL43/mS25/NADH_DH"/>
</dbReference>
<evidence type="ECO:0000256" key="5">
    <source>
        <dbReference type="ARBA" id="ARBA00023274"/>
    </source>
</evidence>
<evidence type="ECO:0000313" key="9">
    <source>
        <dbReference type="Proteomes" id="UP000288716"/>
    </source>
</evidence>
<dbReference type="GO" id="GO:0032543">
    <property type="term" value="P:mitochondrial translation"/>
    <property type="evidence" value="ECO:0007669"/>
    <property type="project" value="InterPro"/>
</dbReference>
<dbReference type="STRING" id="299467.A0A443SFF4"/>
<feature type="domain" description="Ribosomal protein/NADH dehydrogenase" evidence="7">
    <location>
        <begin position="57"/>
        <end position="130"/>
    </location>
</feature>
<dbReference type="VEuPathDB" id="VectorBase:LDEU005817"/>
<dbReference type="EMBL" id="NCKV01002948">
    <property type="protein sequence ID" value="RWS26222.1"/>
    <property type="molecule type" value="Genomic_DNA"/>
</dbReference>
<sequence>MRGYLKRTSYAVRDNYYNLDSFGISRYQRSGFINDNYYNGVGRYVCQLARLTLKFCKYGQWSKGVRDFIETDVVDYSRSNPGVAVYLKPRRFKSPVMVTEYLNGNAHWMSLTKMSSKEIKAWIGYFTARSGDPVMRYRRPIRTEWPSVQGPWNPFLNMPTKLNISEFPNEERSKFIPEKKSATEQLIDMFNRKDEDNFVVSTHPSEIDEKSKN</sequence>
<proteinExistence type="inferred from homology"/>
<comment type="subcellular location">
    <subcellularLocation>
        <location evidence="1">Mitochondrion</location>
    </subcellularLocation>
</comment>
<evidence type="ECO:0000313" key="8">
    <source>
        <dbReference type="EMBL" id="RWS26222.1"/>
    </source>
</evidence>
<keyword evidence="3 8" id="KW-0689">Ribosomal protein</keyword>
<dbReference type="GO" id="GO:0005762">
    <property type="term" value="C:mitochondrial large ribosomal subunit"/>
    <property type="evidence" value="ECO:0007669"/>
    <property type="project" value="TreeGrafter"/>
</dbReference>
<keyword evidence="5" id="KW-0687">Ribonucleoprotein</keyword>
<dbReference type="Proteomes" id="UP000288716">
    <property type="component" value="Unassembled WGS sequence"/>
</dbReference>
<keyword evidence="9" id="KW-1185">Reference proteome</keyword>
<gene>
    <name evidence="8" type="ORF">B4U80_02739</name>
</gene>
<evidence type="ECO:0000256" key="3">
    <source>
        <dbReference type="ARBA" id="ARBA00022980"/>
    </source>
</evidence>
<evidence type="ECO:0000256" key="2">
    <source>
        <dbReference type="ARBA" id="ARBA00006073"/>
    </source>
</evidence>
<dbReference type="OrthoDB" id="88at2759"/>
<name>A0A443SFF4_9ACAR</name>
<dbReference type="Gene3D" id="3.40.30.10">
    <property type="entry name" value="Glutaredoxin"/>
    <property type="match status" value="1"/>
</dbReference>
<keyword evidence="4" id="KW-0496">Mitochondrion</keyword>
<accession>A0A443SFF4</accession>
<dbReference type="PANTHER" id="PTHR21396:SF2">
    <property type="entry name" value="LARGE RIBOSOMAL SUBUNIT PROTEIN ML43"/>
    <property type="match status" value="1"/>
</dbReference>
<reference evidence="8 9" key="1">
    <citation type="journal article" date="2018" name="Gigascience">
        <title>Genomes of trombidid mites reveal novel predicted allergens and laterally-transferred genes associated with secondary metabolism.</title>
        <authorList>
            <person name="Dong X."/>
            <person name="Chaisiri K."/>
            <person name="Xia D."/>
            <person name="Armstrong S.D."/>
            <person name="Fang Y."/>
            <person name="Donnelly M.J."/>
            <person name="Kadowaki T."/>
            <person name="McGarry J.W."/>
            <person name="Darby A.C."/>
            <person name="Makepeace B.L."/>
        </authorList>
    </citation>
    <scope>NUCLEOTIDE SEQUENCE [LARGE SCALE GENOMIC DNA]</scope>
    <source>
        <strain evidence="8">UoL-UT</strain>
    </source>
</reference>
<evidence type="ECO:0000256" key="4">
    <source>
        <dbReference type="ARBA" id="ARBA00023128"/>
    </source>
</evidence>
<dbReference type="GO" id="GO:0003735">
    <property type="term" value="F:structural constituent of ribosome"/>
    <property type="evidence" value="ECO:0007669"/>
    <property type="project" value="InterPro"/>
</dbReference>
<protein>
    <recommendedName>
        <fullName evidence="6">Large ribosomal subunit protein mL43</fullName>
    </recommendedName>
</protein>
<dbReference type="SUPFAM" id="SSF52833">
    <property type="entry name" value="Thioredoxin-like"/>
    <property type="match status" value="1"/>
</dbReference>
<dbReference type="AlphaFoldDB" id="A0A443SFF4"/>
<dbReference type="Pfam" id="PF05047">
    <property type="entry name" value="L51_S25_CI-B8"/>
    <property type="match status" value="1"/>
</dbReference>
<evidence type="ECO:0000256" key="1">
    <source>
        <dbReference type="ARBA" id="ARBA00004173"/>
    </source>
</evidence>
<dbReference type="PANTHER" id="PTHR21396">
    <property type="entry name" value="39S RIBOSOMAL PROTEIN L43"/>
    <property type="match status" value="1"/>
</dbReference>
<dbReference type="InterPro" id="IPR036249">
    <property type="entry name" value="Thioredoxin-like_sf"/>
</dbReference>
<comment type="similarity">
    <text evidence="2">Belongs to the mitochondrion-specific ribosomal protein mL43 family.</text>
</comment>
<dbReference type="InterPro" id="IPR039927">
    <property type="entry name" value="Ribosomal_mL43"/>
</dbReference>